<reference evidence="4" key="1">
    <citation type="submission" date="2016-06" db="UniProtKB">
        <authorList>
            <consortium name="WormBaseParasite"/>
        </authorList>
    </citation>
    <scope>IDENTIFICATION</scope>
</reference>
<feature type="compositionally biased region" description="Acidic residues" evidence="1">
    <location>
        <begin position="16"/>
        <end position="32"/>
    </location>
</feature>
<reference evidence="2 3" key="2">
    <citation type="submission" date="2018-11" db="EMBL/GenBank/DDBJ databases">
        <authorList>
            <consortium name="Pathogen Informatics"/>
        </authorList>
    </citation>
    <scope>NUCLEOTIDE SEQUENCE [LARGE SCALE GENOMIC DNA]</scope>
</reference>
<keyword evidence="3" id="KW-1185">Reference proteome</keyword>
<dbReference type="Proteomes" id="UP000267606">
    <property type="component" value="Unassembled WGS sequence"/>
</dbReference>
<accession>A0A183HRY9</accession>
<protein>
    <submittedName>
        <fullName evidence="2 4">Uncharacterized protein</fullName>
    </submittedName>
</protein>
<evidence type="ECO:0000256" key="1">
    <source>
        <dbReference type="SAM" id="MobiDB-lite"/>
    </source>
</evidence>
<evidence type="ECO:0000313" key="3">
    <source>
        <dbReference type="Proteomes" id="UP000267606"/>
    </source>
</evidence>
<evidence type="ECO:0000313" key="4">
    <source>
        <dbReference type="WBParaSite" id="OFLC_0001025001-mRNA-1"/>
    </source>
</evidence>
<evidence type="ECO:0000313" key="2">
    <source>
        <dbReference type="EMBL" id="VDO67116.1"/>
    </source>
</evidence>
<name>A0A183HRY9_9BILA</name>
<dbReference type="AlphaFoldDB" id="A0A183HRY9"/>
<sequence length="121" mass="13979">MKDSMNGKIKTSISINDEDDNDDDDDDDDDNDDKPSLQITNNGLENLTTGYNDHNWNETKIQINSLTLQQHSDQINRQQLTSKILPITSNHENKVNLVYLINFFFCKNFNNLCLDMVKNVK</sequence>
<dbReference type="EMBL" id="UZAJ01013475">
    <property type="protein sequence ID" value="VDO67116.1"/>
    <property type="molecule type" value="Genomic_DNA"/>
</dbReference>
<gene>
    <name evidence="2" type="ORF">OFLC_LOCUS10256</name>
</gene>
<proteinExistence type="predicted"/>
<dbReference type="STRING" id="387005.A0A183HRY9"/>
<feature type="region of interest" description="Disordered" evidence="1">
    <location>
        <begin position="1"/>
        <end position="46"/>
    </location>
</feature>
<organism evidence="4">
    <name type="scientific">Onchocerca flexuosa</name>
    <dbReference type="NCBI Taxonomy" id="387005"/>
    <lineage>
        <taxon>Eukaryota</taxon>
        <taxon>Metazoa</taxon>
        <taxon>Ecdysozoa</taxon>
        <taxon>Nematoda</taxon>
        <taxon>Chromadorea</taxon>
        <taxon>Rhabditida</taxon>
        <taxon>Spirurina</taxon>
        <taxon>Spiruromorpha</taxon>
        <taxon>Filarioidea</taxon>
        <taxon>Onchocercidae</taxon>
        <taxon>Onchocerca</taxon>
    </lineage>
</organism>
<dbReference type="WBParaSite" id="OFLC_0001025001-mRNA-1">
    <property type="protein sequence ID" value="OFLC_0001025001-mRNA-1"/>
    <property type="gene ID" value="OFLC_0001025001"/>
</dbReference>
<feature type="compositionally biased region" description="Polar residues" evidence="1">
    <location>
        <begin position="37"/>
        <end position="46"/>
    </location>
</feature>